<organism evidence="1 2">
    <name type="scientific">Marinobacter zhejiangensis</name>
    <dbReference type="NCBI Taxonomy" id="488535"/>
    <lineage>
        <taxon>Bacteria</taxon>
        <taxon>Pseudomonadati</taxon>
        <taxon>Pseudomonadota</taxon>
        <taxon>Gammaproteobacteria</taxon>
        <taxon>Pseudomonadales</taxon>
        <taxon>Marinobacteraceae</taxon>
        <taxon>Marinobacter</taxon>
    </lineage>
</organism>
<dbReference type="EMBL" id="FOUE01000001">
    <property type="protein sequence ID" value="SFL85930.1"/>
    <property type="molecule type" value="Genomic_DNA"/>
</dbReference>
<dbReference type="OrthoDB" id="6398409at2"/>
<sequence>MPTPTAVTDKAPDYGRRSFLKTGLGGALFLGGVSMTAGLSGCASAPAGLQSEGPASPTSGYEFRFLSSDDIVLFEALIPAILGAALTEQPDLRRRQVRTTIETIDAGIVQFGNANQQELRKLFDLLNFGLTRATLAGVWSSWENASTDDARSFLERWETSSIGLFNNGYIALTKITNASYYGQPEHWSQTGYPGPPEWAVSALPQFQTHS</sequence>
<reference evidence="2" key="1">
    <citation type="submission" date="2016-10" db="EMBL/GenBank/DDBJ databases">
        <authorList>
            <person name="Varghese N."/>
            <person name="Submissions S."/>
        </authorList>
    </citation>
    <scope>NUCLEOTIDE SEQUENCE [LARGE SCALE GENOMIC DNA]</scope>
    <source>
        <strain evidence="2">CGMCC 1.7061</strain>
    </source>
</reference>
<dbReference type="STRING" id="488535.SAMN04487963_0263"/>
<protein>
    <recommendedName>
        <fullName evidence="3">Gluconate 2-dehydrogenase subunit 3</fullName>
    </recommendedName>
</protein>
<dbReference type="Proteomes" id="UP000198519">
    <property type="component" value="Unassembled WGS sequence"/>
</dbReference>
<name>A0A1I4L4L0_9GAMM</name>
<keyword evidence="2" id="KW-1185">Reference proteome</keyword>
<evidence type="ECO:0000313" key="2">
    <source>
        <dbReference type="Proteomes" id="UP000198519"/>
    </source>
</evidence>
<gene>
    <name evidence="1" type="ORF">SAMN04487963_0263</name>
</gene>
<proteinExistence type="predicted"/>
<evidence type="ECO:0000313" key="1">
    <source>
        <dbReference type="EMBL" id="SFL85930.1"/>
    </source>
</evidence>
<dbReference type="AlphaFoldDB" id="A0A1I4L4L0"/>
<accession>A0A1I4L4L0</accession>
<dbReference type="InterPro" id="IPR006311">
    <property type="entry name" value="TAT_signal"/>
</dbReference>
<dbReference type="RefSeq" id="WP_092020095.1">
    <property type="nucleotide sequence ID" value="NZ_FOUE01000001.1"/>
</dbReference>
<evidence type="ECO:0008006" key="3">
    <source>
        <dbReference type="Google" id="ProtNLM"/>
    </source>
</evidence>
<dbReference type="PROSITE" id="PS51318">
    <property type="entry name" value="TAT"/>
    <property type="match status" value="1"/>
</dbReference>